<evidence type="ECO:0000313" key="2">
    <source>
        <dbReference type="Proteomes" id="UP001138997"/>
    </source>
</evidence>
<organism evidence="1 2">
    <name type="scientific">Kineosporia babensis</name>
    <dbReference type="NCBI Taxonomy" id="499548"/>
    <lineage>
        <taxon>Bacteria</taxon>
        <taxon>Bacillati</taxon>
        <taxon>Actinomycetota</taxon>
        <taxon>Actinomycetes</taxon>
        <taxon>Kineosporiales</taxon>
        <taxon>Kineosporiaceae</taxon>
        <taxon>Kineosporia</taxon>
    </lineage>
</organism>
<name>A0A9X1SSY6_9ACTN</name>
<accession>A0A9X1SSY6</accession>
<protein>
    <submittedName>
        <fullName evidence="1">Uncharacterized protein</fullName>
    </submittedName>
</protein>
<dbReference type="Proteomes" id="UP001138997">
    <property type="component" value="Unassembled WGS sequence"/>
</dbReference>
<evidence type="ECO:0000313" key="1">
    <source>
        <dbReference type="EMBL" id="MCD5310075.1"/>
    </source>
</evidence>
<dbReference type="EMBL" id="JAJOMB010000002">
    <property type="protein sequence ID" value="MCD5310075.1"/>
    <property type="molecule type" value="Genomic_DNA"/>
</dbReference>
<dbReference type="RefSeq" id="WP_231439004.1">
    <property type="nucleotide sequence ID" value="NZ_JAJOMB010000002.1"/>
</dbReference>
<comment type="caution">
    <text evidence="1">The sequence shown here is derived from an EMBL/GenBank/DDBJ whole genome shotgun (WGS) entry which is preliminary data.</text>
</comment>
<gene>
    <name evidence="1" type="ORF">LR394_04155</name>
</gene>
<sequence length="64" mass="7423">MISNLRTQLAERRMVRQRSRKLADELASYSTPAERQELDAILSRHTEAEIAELESLLNSQAIRR</sequence>
<keyword evidence="2" id="KW-1185">Reference proteome</keyword>
<proteinExistence type="predicted"/>
<reference evidence="1" key="1">
    <citation type="submission" date="2021-11" db="EMBL/GenBank/DDBJ databases">
        <title>Streptomyces corallinus and Kineosporia corallina sp. nov., two new coral-derived marine actinobacteria.</title>
        <authorList>
            <person name="Buangrab K."/>
            <person name="Sutthacheep M."/>
            <person name="Yeemin T."/>
            <person name="Harunari E."/>
            <person name="Igarashi Y."/>
            <person name="Sripreechasak P."/>
            <person name="Kanchanasin P."/>
            <person name="Tanasupawat S."/>
            <person name="Phongsopitanun W."/>
        </authorList>
    </citation>
    <scope>NUCLEOTIDE SEQUENCE</scope>
    <source>
        <strain evidence="1">JCM 31032</strain>
    </source>
</reference>
<dbReference type="AlphaFoldDB" id="A0A9X1SSY6"/>